<keyword evidence="3" id="KW-1185">Reference proteome</keyword>
<reference evidence="2" key="1">
    <citation type="journal article" date="2020" name="Stud. Mycol.">
        <title>101 Dothideomycetes genomes: a test case for predicting lifestyles and emergence of pathogens.</title>
        <authorList>
            <person name="Haridas S."/>
            <person name="Albert R."/>
            <person name="Binder M."/>
            <person name="Bloem J."/>
            <person name="Labutti K."/>
            <person name="Salamov A."/>
            <person name="Andreopoulos B."/>
            <person name="Baker S."/>
            <person name="Barry K."/>
            <person name="Bills G."/>
            <person name="Bluhm B."/>
            <person name="Cannon C."/>
            <person name="Castanera R."/>
            <person name="Culley D."/>
            <person name="Daum C."/>
            <person name="Ezra D."/>
            <person name="Gonzalez J."/>
            <person name="Henrissat B."/>
            <person name="Kuo A."/>
            <person name="Liang C."/>
            <person name="Lipzen A."/>
            <person name="Lutzoni F."/>
            <person name="Magnuson J."/>
            <person name="Mondo S."/>
            <person name="Nolan M."/>
            <person name="Ohm R."/>
            <person name="Pangilinan J."/>
            <person name="Park H.-J."/>
            <person name="Ramirez L."/>
            <person name="Alfaro M."/>
            <person name="Sun H."/>
            <person name="Tritt A."/>
            <person name="Yoshinaga Y."/>
            <person name="Zwiers L.-H."/>
            <person name="Turgeon B."/>
            <person name="Goodwin S."/>
            <person name="Spatafora J."/>
            <person name="Crous P."/>
            <person name="Grigoriev I."/>
        </authorList>
    </citation>
    <scope>NUCLEOTIDE SEQUENCE</scope>
    <source>
        <strain evidence="2">CBS 121167</strain>
    </source>
</reference>
<organism evidence="2 3">
    <name type="scientific">Aplosporella prunicola CBS 121167</name>
    <dbReference type="NCBI Taxonomy" id="1176127"/>
    <lineage>
        <taxon>Eukaryota</taxon>
        <taxon>Fungi</taxon>
        <taxon>Dikarya</taxon>
        <taxon>Ascomycota</taxon>
        <taxon>Pezizomycotina</taxon>
        <taxon>Dothideomycetes</taxon>
        <taxon>Dothideomycetes incertae sedis</taxon>
        <taxon>Botryosphaeriales</taxon>
        <taxon>Aplosporellaceae</taxon>
        <taxon>Aplosporella</taxon>
    </lineage>
</organism>
<dbReference type="Gene3D" id="2.30.30.100">
    <property type="match status" value="1"/>
</dbReference>
<dbReference type="RefSeq" id="XP_033396551.1">
    <property type="nucleotide sequence ID" value="XM_033537056.1"/>
</dbReference>
<dbReference type="GeneID" id="54294552"/>
<dbReference type="PANTHER" id="PTHR10701">
    <property type="entry name" value="SMALL NUCLEAR RIBONUCLEOPROTEIN-ASSOCIATED PROTEIN B AND N"/>
    <property type="match status" value="1"/>
</dbReference>
<accession>A0A6A6BB65</accession>
<dbReference type="AlphaFoldDB" id="A0A6A6BB65"/>
<dbReference type="InterPro" id="IPR034110">
    <property type="entry name" value="LSMD1_Sm"/>
</dbReference>
<proteinExistence type="predicted"/>
<dbReference type="InterPro" id="IPR010920">
    <property type="entry name" value="LSM_dom_sf"/>
</dbReference>
<protein>
    <recommendedName>
        <fullName evidence="1">Sm domain-containing protein</fullName>
    </recommendedName>
</protein>
<evidence type="ECO:0000313" key="2">
    <source>
        <dbReference type="EMBL" id="KAF2140838.1"/>
    </source>
</evidence>
<sequence length="105" mass="11612">MSNAQAVPYLLQFIGRNLRIHVSDQRMFIGQLKCTDKDRNIILALTHEYRAPTDAAIRAAIASSGDPAVQLPLTSRYVGLVVIPGQYITRIEFEESAFAPNPVSL</sequence>
<dbReference type="InterPro" id="IPR001163">
    <property type="entry name" value="Sm_dom_euk/arc"/>
</dbReference>
<dbReference type="CDD" id="cd06168">
    <property type="entry name" value="LSMD1"/>
    <property type="match status" value="1"/>
</dbReference>
<dbReference type="SMART" id="SM00651">
    <property type="entry name" value="Sm"/>
    <property type="match status" value="1"/>
</dbReference>
<evidence type="ECO:0000313" key="3">
    <source>
        <dbReference type="Proteomes" id="UP000799438"/>
    </source>
</evidence>
<dbReference type="Proteomes" id="UP000799438">
    <property type="component" value="Unassembled WGS sequence"/>
</dbReference>
<dbReference type="PANTHER" id="PTHR10701:SF5">
    <property type="entry name" value="N-ALPHA-ACETYLTRANSFERASE 38, NATC AUXILIARY SUBUNIT"/>
    <property type="match status" value="1"/>
</dbReference>
<dbReference type="EMBL" id="ML995488">
    <property type="protein sequence ID" value="KAF2140838.1"/>
    <property type="molecule type" value="Genomic_DNA"/>
</dbReference>
<dbReference type="SUPFAM" id="SSF50182">
    <property type="entry name" value="Sm-like ribonucleoproteins"/>
    <property type="match status" value="1"/>
</dbReference>
<dbReference type="Pfam" id="PF01423">
    <property type="entry name" value="LSM"/>
    <property type="match status" value="1"/>
</dbReference>
<feature type="domain" description="Sm" evidence="1">
    <location>
        <begin position="8"/>
        <end position="93"/>
    </location>
</feature>
<name>A0A6A6BB65_9PEZI</name>
<gene>
    <name evidence="2" type="ORF">K452DRAFT_229702</name>
</gene>
<dbReference type="InterPro" id="IPR050914">
    <property type="entry name" value="snRNP_SmB/NAA38-like"/>
</dbReference>
<dbReference type="GO" id="GO:0031417">
    <property type="term" value="C:NatC complex"/>
    <property type="evidence" value="ECO:0007669"/>
    <property type="project" value="InterPro"/>
</dbReference>
<dbReference type="OrthoDB" id="368909at2759"/>
<evidence type="ECO:0000259" key="1">
    <source>
        <dbReference type="SMART" id="SM00651"/>
    </source>
</evidence>